<protein>
    <recommendedName>
        <fullName evidence="3">TfoX N-terminal domain-containing protein</fullName>
    </recommendedName>
</protein>
<evidence type="ECO:0000313" key="2">
    <source>
        <dbReference type="Proteomes" id="UP001589667"/>
    </source>
</evidence>
<dbReference type="EMBL" id="JBHMBL010000002">
    <property type="protein sequence ID" value="MFB9643121.1"/>
    <property type="molecule type" value="Genomic_DNA"/>
</dbReference>
<dbReference type="Proteomes" id="UP001589667">
    <property type="component" value="Unassembled WGS sequence"/>
</dbReference>
<name>A0ABV5SS01_9MICO</name>
<accession>A0ABV5SS01</accession>
<reference evidence="1 2" key="1">
    <citation type="submission" date="2024-09" db="EMBL/GenBank/DDBJ databases">
        <authorList>
            <person name="Sun Q."/>
            <person name="Mori K."/>
        </authorList>
    </citation>
    <scope>NUCLEOTIDE SEQUENCE [LARGE SCALE GENOMIC DNA]</scope>
    <source>
        <strain evidence="1 2">JCM 14321</strain>
    </source>
</reference>
<sequence>MSAREAGSALLGEFAPELLAEPGVAFGRMFESEGLSVRGKLFAFVSSHGDLVVKLDADRIEESGLDNMVMRGRPMREWAVVPIEGGVGRWREVAREAYAFVDSITPR</sequence>
<organism evidence="1 2">
    <name type="scientific">Agromyces lapidis</name>
    <dbReference type="NCBI Taxonomy" id="279574"/>
    <lineage>
        <taxon>Bacteria</taxon>
        <taxon>Bacillati</taxon>
        <taxon>Actinomycetota</taxon>
        <taxon>Actinomycetes</taxon>
        <taxon>Micrococcales</taxon>
        <taxon>Microbacteriaceae</taxon>
        <taxon>Agromyces</taxon>
    </lineage>
</organism>
<evidence type="ECO:0008006" key="3">
    <source>
        <dbReference type="Google" id="ProtNLM"/>
    </source>
</evidence>
<dbReference type="RefSeq" id="WP_157422221.1">
    <property type="nucleotide sequence ID" value="NZ_BAAANI010000002.1"/>
</dbReference>
<evidence type="ECO:0000313" key="1">
    <source>
        <dbReference type="EMBL" id="MFB9643121.1"/>
    </source>
</evidence>
<proteinExistence type="predicted"/>
<keyword evidence="2" id="KW-1185">Reference proteome</keyword>
<comment type="caution">
    <text evidence="1">The sequence shown here is derived from an EMBL/GenBank/DDBJ whole genome shotgun (WGS) entry which is preliminary data.</text>
</comment>
<gene>
    <name evidence="1" type="ORF">ACFFQV_12565</name>
</gene>